<reference evidence="3 5" key="2">
    <citation type="submission" date="2016-10" db="EMBL/GenBank/DDBJ databases">
        <authorList>
            <person name="Varghese N."/>
            <person name="Submissions S."/>
        </authorList>
    </citation>
    <scope>NUCLEOTIDE SEQUENCE [LARGE SCALE GENOMIC DNA]</scope>
    <source>
        <strain evidence="3 5">CBMB27</strain>
    </source>
</reference>
<sequence length="191" mass="19629">MGKPRRPRGGRPAGSPQPLRKAPAPAETRPAPIAEDAPAPASDVSVETHEPQAEPAQAACAATTPVLPETASEVPADGPADGPTETAAQAVPEAGAAADIAVPPMPDAVDVPDRIVFTPDRFDVVEIGSTIARYVRGEGEAALAHLRALSGARSPAEVIRLQVGEVQRAADASLTCWVTVIGQTSRVVAYR</sequence>
<dbReference type="RefSeq" id="WP_043357177.1">
    <property type="nucleotide sequence ID" value="NZ_CP015367.1"/>
</dbReference>
<accession>A0AAE8L7T1</accession>
<evidence type="ECO:0000313" key="5">
    <source>
        <dbReference type="Proteomes" id="UP000199140"/>
    </source>
</evidence>
<protein>
    <submittedName>
        <fullName evidence="2">Protein Metabolism</fullName>
    </submittedName>
</protein>
<dbReference type="GeneID" id="96605531"/>
<gene>
    <name evidence="2" type="ORF">MCBMB27_03880</name>
    <name evidence="3" type="ORF">SAMN05192567_11757</name>
</gene>
<feature type="compositionally biased region" description="Low complexity" evidence="1">
    <location>
        <begin position="30"/>
        <end position="41"/>
    </location>
</feature>
<dbReference type="AlphaFoldDB" id="A0AAE8L7T1"/>
<feature type="region of interest" description="Disordered" evidence="1">
    <location>
        <begin position="1"/>
        <end position="62"/>
    </location>
</feature>
<proteinExistence type="predicted"/>
<organism evidence="3 5">
    <name type="scientific">Methylobacterium phyllosphaerae</name>
    <dbReference type="NCBI Taxonomy" id="418223"/>
    <lineage>
        <taxon>Bacteria</taxon>
        <taxon>Pseudomonadati</taxon>
        <taxon>Pseudomonadota</taxon>
        <taxon>Alphaproteobacteria</taxon>
        <taxon>Hyphomicrobiales</taxon>
        <taxon>Methylobacteriaceae</taxon>
        <taxon>Methylobacterium</taxon>
    </lineage>
</organism>
<keyword evidence="4" id="KW-1185">Reference proteome</keyword>
<evidence type="ECO:0000313" key="3">
    <source>
        <dbReference type="EMBL" id="SFH23438.1"/>
    </source>
</evidence>
<evidence type="ECO:0000313" key="2">
    <source>
        <dbReference type="EMBL" id="APT33171.1"/>
    </source>
</evidence>
<feature type="compositionally biased region" description="Low complexity" evidence="1">
    <location>
        <begin position="53"/>
        <end position="62"/>
    </location>
</feature>
<reference evidence="2 4" key="1">
    <citation type="submission" date="2016-04" db="EMBL/GenBank/DDBJ databases">
        <title>Complete genome sequencing and analysis of CBMB27, Methylobacterium phyllosphaerae isolated from leaf tissues of rice (Oryza sativa L.).</title>
        <authorList>
            <person name="Lee Y."/>
            <person name="Hwangbo K."/>
            <person name="Chung H."/>
            <person name="Yoo J."/>
            <person name="Kim K.Y."/>
            <person name="Sa T.M."/>
            <person name="Um Y."/>
            <person name="Madhaiyan M."/>
        </authorList>
    </citation>
    <scope>NUCLEOTIDE SEQUENCE [LARGE SCALE GENOMIC DNA]</scope>
    <source>
        <strain evidence="2 4">CBMB27</strain>
    </source>
</reference>
<dbReference type="Proteomes" id="UP000185487">
    <property type="component" value="Chromosome"/>
</dbReference>
<name>A0AAE8L7T1_9HYPH</name>
<dbReference type="EMBL" id="FOPK01000017">
    <property type="protein sequence ID" value="SFH23438.1"/>
    <property type="molecule type" value="Genomic_DNA"/>
</dbReference>
<dbReference type="Proteomes" id="UP000199140">
    <property type="component" value="Unassembled WGS sequence"/>
</dbReference>
<evidence type="ECO:0000256" key="1">
    <source>
        <dbReference type="SAM" id="MobiDB-lite"/>
    </source>
</evidence>
<dbReference type="EMBL" id="CP015367">
    <property type="protein sequence ID" value="APT33171.1"/>
    <property type="molecule type" value="Genomic_DNA"/>
</dbReference>
<evidence type="ECO:0000313" key="4">
    <source>
        <dbReference type="Proteomes" id="UP000185487"/>
    </source>
</evidence>
<dbReference type="KEGG" id="mphy:MCBMB27_03880"/>